<dbReference type="FunFam" id="2.60.40.2240:FF:000002">
    <property type="entry name" value="Acyl-CoA thioesterase 18"/>
    <property type="match status" value="1"/>
</dbReference>
<feature type="active site" description="Charge relay system" evidence="2">
    <location>
        <position position="363"/>
    </location>
</feature>
<feature type="active site" description="Charge relay system" evidence="2">
    <location>
        <position position="254"/>
    </location>
</feature>
<dbReference type="PANTHER" id="PTHR10824:SF36">
    <property type="entry name" value="ACYL-COA THIOESTERASE 17-RELATED"/>
    <property type="match status" value="1"/>
</dbReference>
<dbReference type="Pfam" id="PF08840">
    <property type="entry name" value="BAAT_C"/>
    <property type="match status" value="1"/>
</dbReference>
<keyword evidence="6" id="KW-1185">Reference proteome</keyword>
<dbReference type="PANTHER" id="PTHR10824">
    <property type="entry name" value="ACYL-COENZYME A THIOESTERASE-RELATED"/>
    <property type="match status" value="1"/>
</dbReference>
<dbReference type="Pfam" id="PF04775">
    <property type="entry name" value="Bile_Hydr_Trans"/>
    <property type="match status" value="1"/>
</dbReference>
<dbReference type="Proteomes" id="UP000736164">
    <property type="component" value="Unassembled WGS sequence"/>
</dbReference>
<dbReference type="SUPFAM" id="SSF53474">
    <property type="entry name" value="alpha/beta-Hydrolases"/>
    <property type="match status" value="1"/>
</dbReference>
<comment type="similarity">
    <text evidence="1">Belongs to the C/M/P thioester hydrolase family.</text>
</comment>
<evidence type="ECO:0000313" key="5">
    <source>
        <dbReference type="EMBL" id="MBN3320785.1"/>
    </source>
</evidence>
<feature type="domain" description="BAAT/Acyl-CoA thioester hydrolase C-terminal" evidence="4">
    <location>
        <begin position="228"/>
        <end position="453"/>
    </location>
</feature>
<dbReference type="EMBL" id="JAAWVO010052497">
    <property type="protein sequence ID" value="MBN3320785.1"/>
    <property type="molecule type" value="Genomic_DNA"/>
</dbReference>
<dbReference type="GO" id="GO:0047617">
    <property type="term" value="F:fatty acyl-CoA hydrolase activity"/>
    <property type="evidence" value="ECO:0007669"/>
    <property type="project" value="TreeGrafter"/>
</dbReference>
<accession>A0A8J7NYM3</accession>
<protein>
    <submittedName>
        <fullName evidence="5">ACOT3 thioesterase</fullName>
    </submittedName>
</protein>
<evidence type="ECO:0000259" key="3">
    <source>
        <dbReference type="Pfam" id="PF04775"/>
    </source>
</evidence>
<dbReference type="InterPro" id="IPR042490">
    <property type="entry name" value="Thio_Ohase/BAAT_N"/>
</dbReference>
<organism evidence="5 6">
    <name type="scientific">Atractosteus spatula</name>
    <name type="common">Alligator gar</name>
    <name type="synonym">Lepisosteus spatula</name>
    <dbReference type="NCBI Taxonomy" id="7917"/>
    <lineage>
        <taxon>Eukaryota</taxon>
        <taxon>Metazoa</taxon>
        <taxon>Chordata</taxon>
        <taxon>Craniata</taxon>
        <taxon>Vertebrata</taxon>
        <taxon>Euteleostomi</taxon>
        <taxon>Actinopterygii</taxon>
        <taxon>Neopterygii</taxon>
        <taxon>Holostei</taxon>
        <taxon>Semionotiformes</taxon>
        <taxon>Lepisosteidae</taxon>
        <taxon>Atractosteus</taxon>
    </lineage>
</organism>
<dbReference type="InterPro" id="IPR016662">
    <property type="entry name" value="Acyl-CoA_thioEstase_long-chain"/>
</dbReference>
<feature type="non-terminal residue" evidence="5">
    <location>
        <position position="1"/>
    </location>
</feature>
<dbReference type="FunFam" id="3.40.50.1820:FF:000024">
    <property type="entry name" value="acyl-coenzyme A thioesterase 4"/>
    <property type="match status" value="1"/>
</dbReference>
<evidence type="ECO:0000256" key="2">
    <source>
        <dbReference type="PIRSR" id="PIRSR016521-1"/>
    </source>
</evidence>
<dbReference type="PIRSF" id="PIRSF016521">
    <property type="entry name" value="Acyl-CoA_hydro"/>
    <property type="match status" value="1"/>
</dbReference>
<feature type="domain" description="Acyl-CoA thioester hydrolase/bile acid-CoA amino acid N-acetyltransferase" evidence="3">
    <location>
        <begin position="20"/>
        <end position="150"/>
    </location>
</feature>
<dbReference type="Gene3D" id="2.60.40.2240">
    <property type="entry name" value="Acyl-CoA thioester hydrolase/BAAT N-terminal domain"/>
    <property type="match status" value="1"/>
</dbReference>
<comment type="caution">
    <text evidence="5">The sequence shown here is derived from an EMBL/GenBank/DDBJ whole genome shotgun (WGS) entry which is preliminary data.</text>
</comment>
<feature type="active site" description="Charge relay system" evidence="2">
    <location>
        <position position="398"/>
    </location>
</feature>
<proteinExistence type="inferred from homology"/>
<dbReference type="GO" id="GO:0006631">
    <property type="term" value="P:fatty acid metabolic process"/>
    <property type="evidence" value="ECO:0007669"/>
    <property type="project" value="TreeGrafter"/>
</dbReference>
<dbReference type="InterPro" id="IPR014940">
    <property type="entry name" value="BAAT_C"/>
</dbReference>
<dbReference type="AlphaFoldDB" id="A0A8J7NYM3"/>
<reference evidence="5" key="1">
    <citation type="journal article" date="2021" name="Cell">
        <title>Tracing the genetic footprints of vertebrate landing in non-teleost ray-finned fishes.</title>
        <authorList>
            <person name="Bi X."/>
            <person name="Wang K."/>
            <person name="Yang L."/>
            <person name="Pan H."/>
            <person name="Jiang H."/>
            <person name="Wei Q."/>
            <person name="Fang M."/>
            <person name="Yu H."/>
            <person name="Zhu C."/>
            <person name="Cai Y."/>
            <person name="He Y."/>
            <person name="Gan X."/>
            <person name="Zeng H."/>
            <person name="Yu D."/>
            <person name="Zhu Y."/>
            <person name="Jiang H."/>
            <person name="Qiu Q."/>
            <person name="Yang H."/>
            <person name="Zhang Y.E."/>
            <person name="Wang W."/>
            <person name="Zhu M."/>
            <person name="He S."/>
            <person name="Zhang G."/>
        </authorList>
    </citation>
    <scope>NUCLEOTIDE SEQUENCE</scope>
    <source>
        <strain evidence="5">Allg_001</strain>
    </source>
</reference>
<sequence>MSGNSVCPLLDIVPRRGLADEKFKIIVKNLSPGQPVTLHSLIHSEDNDFWEAFGHYVSDAKGTVKVAEMGSLGGSFEGVEPMGLLWSMKPVPGSRPGLRFRKKDVRNPVTVRISVYAGHISNGFKEKPALAYTITERWYIAPGVSRVDVKNNGIRGTLFLPPDFASHGKGCVSGPGPFPGILDLWGGGGGLVEYRSALLASHGYATLVLEYLFNKDKEETSGEDLGNKYFEAAFTFLKEHPQVASDRVALLGLSFGTSVALGMAAYSTVICPACLVCISGSHVHPVKDSLSDVFSQMGKNFDNVFKEYGESKHGLRNVHKTRYDENNYIIWRDLLLPIPTDPDQKVDVGKIKCPLLMVVGEDDQNWPSAESAEDMGKMMESAGNRHLLTLLSYPGTGHLIEPPYSPHVRSSNFMIAQEKKKVIVLWGGETKLHSFAQEDSWQKILTFLKQHLYHGSDATPKL</sequence>
<dbReference type="GO" id="GO:0006637">
    <property type="term" value="P:acyl-CoA metabolic process"/>
    <property type="evidence" value="ECO:0007669"/>
    <property type="project" value="InterPro"/>
</dbReference>
<dbReference type="InterPro" id="IPR006862">
    <property type="entry name" value="Thio_Ohase/aa_AcTrfase"/>
</dbReference>
<evidence type="ECO:0000259" key="4">
    <source>
        <dbReference type="Pfam" id="PF08840"/>
    </source>
</evidence>
<evidence type="ECO:0000313" key="6">
    <source>
        <dbReference type="Proteomes" id="UP000736164"/>
    </source>
</evidence>
<dbReference type="Gene3D" id="3.40.50.1820">
    <property type="entry name" value="alpha/beta hydrolase"/>
    <property type="match status" value="1"/>
</dbReference>
<evidence type="ECO:0000256" key="1">
    <source>
        <dbReference type="ARBA" id="ARBA00006538"/>
    </source>
</evidence>
<feature type="non-terminal residue" evidence="5">
    <location>
        <position position="462"/>
    </location>
</feature>
<name>A0A8J7NYM3_ATRSP</name>
<dbReference type="InterPro" id="IPR029058">
    <property type="entry name" value="AB_hydrolase_fold"/>
</dbReference>
<gene>
    <name evidence="5" type="primary">Acot3_1</name>
    <name evidence="5" type="ORF">GTO95_0018712</name>
</gene>